<dbReference type="HOGENOM" id="CLU_2832129_0_0_1"/>
<dbReference type="EMBL" id="KN833686">
    <property type="protein sequence ID" value="KIK30424.1"/>
    <property type="molecule type" value="Genomic_DNA"/>
</dbReference>
<protein>
    <submittedName>
        <fullName evidence="2">Uncharacterized protein</fullName>
    </submittedName>
</protein>
<dbReference type="Proteomes" id="UP000054018">
    <property type="component" value="Unassembled WGS sequence"/>
</dbReference>
<accession>A0A0C9ZWK0</accession>
<gene>
    <name evidence="2" type="ORF">PISMIDRAFT_670429</name>
</gene>
<organism evidence="2 3">
    <name type="scientific">Pisolithus microcarpus 441</name>
    <dbReference type="NCBI Taxonomy" id="765257"/>
    <lineage>
        <taxon>Eukaryota</taxon>
        <taxon>Fungi</taxon>
        <taxon>Dikarya</taxon>
        <taxon>Basidiomycota</taxon>
        <taxon>Agaricomycotina</taxon>
        <taxon>Agaricomycetes</taxon>
        <taxon>Agaricomycetidae</taxon>
        <taxon>Boletales</taxon>
        <taxon>Sclerodermatineae</taxon>
        <taxon>Pisolithaceae</taxon>
        <taxon>Pisolithus</taxon>
    </lineage>
</organism>
<evidence type="ECO:0000256" key="1">
    <source>
        <dbReference type="SAM" id="MobiDB-lite"/>
    </source>
</evidence>
<reference evidence="2 3" key="1">
    <citation type="submission" date="2014-04" db="EMBL/GenBank/DDBJ databases">
        <authorList>
            <consortium name="DOE Joint Genome Institute"/>
            <person name="Kuo A."/>
            <person name="Kohler A."/>
            <person name="Costa M.D."/>
            <person name="Nagy L.G."/>
            <person name="Floudas D."/>
            <person name="Copeland A."/>
            <person name="Barry K.W."/>
            <person name="Cichocki N."/>
            <person name="Veneault-Fourrey C."/>
            <person name="LaButti K."/>
            <person name="Lindquist E.A."/>
            <person name="Lipzen A."/>
            <person name="Lundell T."/>
            <person name="Morin E."/>
            <person name="Murat C."/>
            <person name="Sun H."/>
            <person name="Tunlid A."/>
            <person name="Henrissat B."/>
            <person name="Grigoriev I.V."/>
            <person name="Hibbett D.S."/>
            <person name="Martin F."/>
            <person name="Nordberg H.P."/>
            <person name="Cantor M.N."/>
            <person name="Hua S.X."/>
        </authorList>
    </citation>
    <scope>NUCLEOTIDE SEQUENCE [LARGE SCALE GENOMIC DNA]</scope>
    <source>
        <strain evidence="2 3">441</strain>
    </source>
</reference>
<feature type="region of interest" description="Disordered" evidence="1">
    <location>
        <begin position="46"/>
        <end position="66"/>
    </location>
</feature>
<feature type="compositionally biased region" description="Basic and acidic residues" evidence="1">
    <location>
        <begin position="47"/>
        <end position="66"/>
    </location>
</feature>
<sequence>MKINKEGMVGSATVVVRFITHRSNRLMHSDSVNKFEVIAAIQRRKEKSNVKEGLLTKDPGEPDHRR</sequence>
<evidence type="ECO:0000313" key="2">
    <source>
        <dbReference type="EMBL" id="KIK30424.1"/>
    </source>
</evidence>
<proteinExistence type="predicted"/>
<dbReference type="AlphaFoldDB" id="A0A0C9ZWK0"/>
<reference evidence="3" key="2">
    <citation type="submission" date="2015-01" db="EMBL/GenBank/DDBJ databases">
        <title>Evolutionary Origins and Diversification of the Mycorrhizal Mutualists.</title>
        <authorList>
            <consortium name="DOE Joint Genome Institute"/>
            <consortium name="Mycorrhizal Genomics Consortium"/>
            <person name="Kohler A."/>
            <person name="Kuo A."/>
            <person name="Nagy L.G."/>
            <person name="Floudas D."/>
            <person name="Copeland A."/>
            <person name="Barry K.W."/>
            <person name="Cichocki N."/>
            <person name="Veneault-Fourrey C."/>
            <person name="LaButti K."/>
            <person name="Lindquist E.A."/>
            <person name="Lipzen A."/>
            <person name="Lundell T."/>
            <person name="Morin E."/>
            <person name="Murat C."/>
            <person name="Riley R."/>
            <person name="Ohm R."/>
            <person name="Sun H."/>
            <person name="Tunlid A."/>
            <person name="Henrissat B."/>
            <person name="Grigoriev I.V."/>
            <person name="Hibbett D.S."/>
            <person name="Martin F."/>
        </authorList>
    </citation>
    <scope>NUCLEOTIDE SEQUENCE [LARGE SCALE GENOMIC DNA]</scope>
    <source>
        <strain evidence="3">441</strain>
    </source>
</reference>
<name>A0A0C9ZWK0_9AGAM</name>
<evidence type="ECO:0000313" key="3">
    <source>
        <dbReference type="Proteomes" id="UP000054018"/>
    </source>
</evidence>
<keyword evidence="3" id="KW-1185">Reference proteome</keyword>